<evidence type="ECO:0000256" key="7">
    <source>
        <dbReference type="ARBA" id="ARBA00023155"/>
    </source>
</evidence>
<feature type="domain" description="Homeobox" evidence="14">
    <location>
        <begin position="182"/>
        <end position="242"/>
    </location>
</feature>
<dbReference type="PANTHER" id="PTHR45664:SF11">
    <property type="entry name" value="HOMEOBOX PROTEIN HOX-B3"/>
    <property type="match status" value="1"/>
</dbReference>
<dbReference type="PROSITE" id="PS50071">
    <property type="entry name" value="HOMEOBOX_2"/>
    <property type="match status" value="1"/>
</dbReference>
<dbReference type="SUPFAM" id="SSF46689">
    <property type="entry name" value="Homeodomain-like"/>
    <property type="match status" value="1"/>
</dbReference>
<dbReference type="GO" id="GO:0048704">
    <property type="term" value="P:embryonic skeletal system morphogenesis"/>
    <property type="evidence" value="ECO:0007669"/>
    <property type="project" value="TreeGrafter"/>
</dbReference>
<dbReference type="GeneTree" id="ENSGT00940000159522"/>
<dbReference type="Pfam" id="PF13293">
    <property type="entry name" value="DUF4074"/>
    <property type="match status" value="1"/>
</dbReference>
<name>A0A670HQE3_PODMU</name>
<dbReference type="PROSITE" id="PS00032">
    <property type="entry name" value="ANTENNAPEDIA"/>
    <property type="match status" value="1"/>
</dbReference>
<dbReference type="PROSITE" id="PS00027">
    <property type="entry name" value="HOMEOBOX_1"/>
    <property type="match status" value="1"/>
</dbReference>
<comment type="function">
    <text evidence="1">Sequence-specific transcription factor which is part of a developmental regulatory system that provides cells with specific positional identities on the anterior-posterior axis.</text>
</comment>
<feature type="compositionally biased region" description="Polar residues" evidence="12">
    <location>
        <begin position="87"/>
        <end position="115"/>
    </location>
</feature>
<dbReference type="InterPro" id="IPR020479">
    <property type="entry name" value="HD_metazoa"/>
</dbReference>
<reference evidence="15" key="2">
    <citation type="submission" date="2025-08" db="UniProtKB">
        <authorList>
            <consortium name="Ensembl"/>
        </authorList>
    </citation>
    <scope>IDENTIFICATION</scope>
</reference>
<evidence type="ECO:0000259" key="14">
    <source>
        <dbReference type="PROSITE" id="PS50071"/>
    </source>
</evidence>
<evidence type="ECO:0000256" key="3">
    <source>
        <dbReference type="ARBA" id="ARBA00009107"/>
    </source>
</evidence>
<dbReference type="Proteomes" id="UP000472272">
    <property type="component" value="Chromosome 2"/>
</dbReference>
<comment type="similarity">
    <text evidence="3">Belongs to the Antp homeobox family.</text>
</comment>
<dbReference type="InterPro" id="IPR025281">
    <property type="entry name" value="DUF4074"/>
</dbReference>
<dbReference type="Gene3D" id="1.10.10.60">
    <property type="entry name" value="Homeodomain-like"/>
    <property type="match status" value="1"/>
</dbReference>
<dbReference type="OMA" id="AMGENYL"/>
<keyword evidence="5" id="KW-0805">Transcription regulation</keyword>
<evidence type="ECO:0000256" key="1">
    <source>
        <dbReference type="ARBA" id="ARBA00003263"/>
    </source>
</evidence>
<evidence type="ECO:0000256" key="4">
    <source>
        <dbReference type="ARBA" id="ARBA00022473"/>
    </source>
</evidence>
<dbReference type="Pfam" id="PF00046">
    <property type="entry name" value="Homeodomain"/>
    <property type="match status" value="1"/>
</dbReference>
<dbReference type="InterPro" id="IPR009057">
    <property type="entry name" value="Homeodomain-like_sf"/>
</dbReference>
<reference evidence="15 16" key="1">
    <citation type="journal article" date="2019" name="Proc. Natl. Acad. Sci. U.S.A.">
        <title>Regulatory changes in pterin and carotenoid genes underlie balanced color polymorphisms in the wall lizard.</title>
        <authorList>
            <person name="Andrade P."/>
            <person name="Pinho C."/>
            <person name="Perez I de Lanuza G."/>
            <person name="Afonso S."/>
            <person name="Brejcha J."/>
            <person name="Rubin C.J."/>
            <person name="Wallerman O."/>
            <person name="Pereira P."/>
            <person name="Sabatino S.J."/>
            <person name="Bellati A."/>
            <person name="Pellitteri-Rosa D."/>
            <person name="Bosakova Z."/>
            <person name="Bunikis I."/>
            <person name="Carretero M.A."/>
            <person name="Feiner N."/>
            <person name="Marsik P."/>
            <person name="Pauperio F."/>
            <person name="Salvi D."/>
            <person name="Soler L."/>
            <person name="While G.M."/>
            <person name="Uller T."/>
            <person name="Font E."/>
            <person name="Andersson L."/>
            <person name="Carneiro M."/>
        </authorList>
    </citation>
    <scope>NUCLEOTIDE SEQUENCE</scope>
</reference>
<evidence type="ECO:0000256" key="2">
    <source>
        <dbReference type="ARBA" id="ARBA00004123"/>
    </source>
</evidence>
<dbReference type="SMART" id="SM00389">
    <property type="entry name" value="HOX"/>
    <property type="match status" value="1"/>
</dbReference>
<dbReference type="GO" id="GO:0000978">
    <property type="term" value="F:RNA polymerase II cis-regulatory region sequence-specific DNA binding"/>
    <property type="evidence" value="ECO:0007669"/>
    <property type="project" value="TreeGrafter"/>
</dbReference>
<dbReference type="PRINTS" id="PR00024">
    <property type="entry name" value="HOMEOBOX"/>
</dbReference>
<dbReference type="GO" id="GO:0000981">
    <property type="term" value="F:DNA-binding transcription factor activity, RNA polymerase II-specific"/>
    <property type="evidence" value="ECO:0007669"/>
    <property type="project" value="InterPro"/>
</dbReference>
<evidence type="ECO:0000313" key="16">
    <source>
        <dbReference type="Proteomes" id="UP000472272"/>
    </source>
</evidence>
<evidence type="ECO:0000256" key="13">
    <source>
        <dbReference type="SAM" id="SignalP"/>
    </source>
</evidence>
<keyword evidence="9 10" id="KW-0539">Nucleus</keyword>
<feature type="chain" id="PRO_5025523153" description="Homeobox domain-containing protein" evidence="13">
    <location>
        <begin position="16"/>
        <end position="398"/>
    </location>
</feature>
<evidence type="ECO:0000256" key="8">
    <source>
        <dbReference type="ARBA" id="ARBA00023163"/>
    </source>
</evidence>
<protein>
    <recommendedName>
        <fullName evidence="14">Homeobox domain-containing protein</fullName>
    </recommendedName>
</protein>
<evidence type="ECO:0000313" key="15">
    <source>
        <dbReference type="Ensembl" id="ENSPMRP00000002034.1"/>
    </source>
</evidence>
<accession>A0A670HQE3</accession>
<dbReference type="PANTHER" id="PTHR45664">
    <property type="entry name" value="PROTEIN ZERKNUELLT 1-RELATED"/>
    <property type="match status" value="1"/>
</dbReference>
<dbReference type="InterPro" id="IPR001356">
    <property type="entry name" value="HD"/>
</dbReference>
<comment type="subcellular location">
    <subcellularLocation>
        <location evidence="2 10 11">Nucleus</location>
    </subcellularLocation>
</comment>
<dbReference type="AlphaFoldDB" id="A0A670HQE3"/>
<dbReference type="CDD" id="cd00086">
    <property type="entry name" value="homeodomain"/>
    <property type="match status" value="1"/>
</dbReference>
<keyword evidence="4" id="KW-0217">Developmental protein</keyword>
<feature type="compositionally biased region" description="Basic and acidic residues" evidence="12">
    <location>
        <begin position="43"/>
        <end position="53"/>
    </location>
</feature>
<organism evidence="15 16">
    <name type="scientific">Podarcis muralis</name>
    <name type="common">Wall lizard</name>
    <name type="synonym">Lacerta muralis</name>
    <dbReference type="NCBI Taxonomy" id="64176"/>
    <lineage>
        <taxon>Eukaryota</taxon>
        <taxon>Metazoa</taxon>
        <taxon>Chordata</taxon>
        <taxon>Craniata</taxon>
        <taxon>Vertebrata</taxon>
        <taxon>Euteleostomi</taxon>
        <taxon>Lepidosauria</taxon>
        <taxon>Squamata</taxon>
        <taxon>Bifurcata</taxon>
        <taxon>Unidentata</taxon>
        <taxon>Episquamata</taxon>
        <taxon>Laterata</taxon>
        <taxon>Lacertibaenia</taxon>
        <taxon>Lacertidae</taxon>
        <taxon>Podarcis</taxon>
    </lineage>
</organism>
<dbReference type="GO" id="GO:0009952">
    <property type="term" value="P:anterior/posterior pattern specification"/>
    <property type="evidence" value="ECO:0007669"/>
    <property type="project" value="TreeGrafter"/>
</dbReference>
<feature type="region of interest" description="Disordered" evidence="12">
    <location>
        <begin position="40"/>
        <end position="132"/>
    </location>
</feature>
<evidence type="ECO:0000256" key="5">
    <source>
        <dbReference type="ARBA" id="ARBA00023015"/>
    </source>
</evidence>
<keyword evidence="13" id="KW-0732">Signal</keyword>
<feature type="DNA-binding region" description="Homeobox" evidence="10">
    <location>
        <begin position="184"/>
        <end position="243"/>
    </location>
</feature>
<keyword evidence="7 10" id="KW-0371">Homeobox</keyword>
<keyword evidence="8" id="KW-0804">Transcription</keyword>
<keyword evidence="6 10" id="KW-0238">DNA-binding</keyword>
<sequence>MILALSFFWWVPFSGQRPEWSVNVFALRCGHVSVSFPAPSVRQEQEMQKALHEDDQDSSESSLDQDPIRRDSFSQQEFPAPLAHQAPDTSTRSPTGQKGTKQASLGNTSDQTSKVQHPPLVTNGTSKPHVSHLPKQVFPWMKETRHSSKQKNNLPSSVAIISLEFFGGGGGGDPSSSPPSLSSSKRVRTAYTQTQLVELEKEFHFNRYLCRPRRLEMARLLRLSERQIKIWFQNRRMKYKKDSRVKGTIGKSPSKSPQVSDYFSPMEAEYDLATPSSCSKAQGGVYSYTDPLFDSSLASISLEYGPLSLQGDSPHYGPPVLQGSPSEVEENYLGNMPEADSLFSFPDCSSANLDYSCVAEIPSHHQLGLSNSHPIYTDLATHPVPQGDSQGPVNLMHL</sequence>
<feature type="signal peptide" evidence="13">
    <location>
        <begin position="1"/>
        <end position="15"/>
    </location>
</feature>
<dbReference type="FunFam" id="1.10.10.60:FF:000504">
    <property type="entry name" value="Transcription factor RFX3"/>
    <property type="match status" value="1"/>
</dbReference>
<dbReference type="Ensembl" id="ENSPMRT00000002165.1">
    <property type="protein sequence ID" value="ENSPMRP00000002034.1"/>
    <property type="gene ID" value="ENSPMRG00000001492.1"/>
</dbReference>
<dbReference type="GO" id="GO:0005634">
    <property type="term" value="C:nucleus"/>
    <property type="evidence" value="ECO:0007669"/>
    <property type="project" value="UniProtKB-SubCell"/>
</dbReference>
<keyword evidence="16" id="KW-1185">Reference proteome</keyword>
<evidence type="ECO:0000256" key="10">
    <source>
        <dbReference type="PROSITE-ProRule" id="PRU00108"/>
    </source>
</evidence>
<proteinExistence type="inferred from homology"/>
<evidence type="ECO:0000256" key="12">
    <source>
        <dbReference type="SAM" id="MobiDB-lite"/>
    </source>
</evidence>
<evidence type="ECO:0000256" key="9">
    <source>
        <dbReference type="ARBA" id="ARBA00023242"/>
    </source>
</evidence>
<reference evidence="15" key="3">
    <citation type="submission" date="2025-09" db="UniProtKB">
        <authorList>
            <consortium name="Ensembl"/>
        </authorList>
    </citation>
    <scope>IDENTIFICATION</scope>
</reference>
<dbReference type="InterPro" id="IPR017970">
    <property type="entry name" value="Homeobox_CS"/>
</dbReference>
<dbReference type="InterPro" id="IPR001827">
    <property type="entry name" value="Homeobox_Antennapedia_CS"/>
</dbReference>
<evidence type="ECO:0000256" key="6">
    <source>
        <dbReference type="ARBA" id="ARBA00023125"/>
    </source>
</evidence>
<evidence type="ECO:0000256" key="11">
    <source>
        <dbReference type="RuleBase" id="RU000682"/>
    </source>
</evidence>